<dbReference type="PANTHER" id="PTHR46529:SF1">
    <property type="entry name" value="TRNA WYBUTOSINE-SYNTHESIZING PROTEIN 4"/>
    <property type="match status" value="1"/>
</dbReference>
<evidence type="ECO:0000256" key="3">
    <source>
        <dbReference type="SAM" id="MobiDB-lite"/>
    </source>
</evidence>
<dbReference type="PROSITE" id="PS51257">
    <property type="entry name" value="PROKAR_LIPOPROTEIN"/>
    <property type="match status" value="1"/>
</dbReference>
<dbReference type="InterPro" id="IPR006652">
    <property type="entry name" value="Kelch_1"/>
</dbReference>
<feature type="region of interest" description="Disordered" evidence="3">
    <location>
        <begin position="796"/>
        <end position="818"/>
    </location>
</feature>
<name>A0A0K1EHK6_CHOCO</name>
<dbReference type="SMART" id="SM00612">
    <property type="entry name" value="Kelch"/>
    <property type="match status" value="3"/>
</dbReference>
<dbReference type="GO" id="GO:0030488">
    <property type="term" value="P:tRNA methylation"/>
    <property type="evidence" value="ECO:0007669"/>
    <property type="project" value="TreeGrafter"/>
</dbReference>
<evidence type="ECO:0000256" key="1">
    <source>
        <dbReference type="ARBA" id="ARBA00010703"/>
    </source>
</evidence>
<dbReference type="PANTHER" id="PTHR46529">
    <property type="entry name" value="TRNA WYBUTOSINE-SYNTHESIZING PROTEIN 4"/>
    <property type="match status" value="1"/>
</dbReference>
<dbReference type="Gene3D" id="2.120.10.80">
    <property type="entry name" value="Kelch-type beta propeller"/>
    <property type="match status" value="2"/>
</dbReference>
<comment type="similarity">
    <text evidence="1">Belongs to the methyltransferase superfamily. LCMT family.</text>
</comment>
<organism evidence="4 5">
    <name type="scientific">Chondromyces crocatus</name>
    <dbReference type="NCBI Taxonomy" id="52"/>
    <lineage>
        <taxon>Bacteria</taxon>
        <taxon>Pseudomonadati</taxon>
        <taxon>Myxococcota</taxon>
        <taxon>Polyangia</taxon>
        <taxon>Polyangiales</taxon>
        <taxon>Polyangiaceae</taxon>
        <taxon>Chondromyces</taxon>
    </lineage>
</organism>
<sequence>MRRLHRTSLQHPHFAGLFAVAAALLVVGCAEQSPSSSERGSHQGRTLPRASAVSRLHALRAAFSSALDDIPGGHLSRTSAGTYVAGGRDRASAIVELPAVAAGEAVLTDVDSGVAIRFSLQGALSTPISVAEGGFALYQAALPVDSGVALDVVHRVHAGGTEDFVVLERALPQREIRYRVDVARVGGLRLVERTLEFLDDLGTPRLRVAPPELVGRDGARHPAGLALEGCAADTDPRAPWGRPVTPPGGAFCTVVVTWDDARVAYPALLDPSWVSTKNNMVVGRTRHAIAELEPGAAASRVLLTGGFNASGNAVSSAEIYEPLSRTFAATGPMATARGAHTATSLVTLPVSLPAEARPVLVAGGGSSSNLGSATPLASLEVYSPASGTFITDDDVMALPRFNHTATLLDGARVLLAGGISSPLNQPTNSAYVYQFTSLNGVNLISTLTATGNTLGSSRHAHAAVRLLTGNVLITGGFVLSGTALPAAEIYQALPPPGSFTPVTSIAPSTNQMTSLRGHHTATLLATGEVLIAGGTTQVSGGLYTNTIDIYNDGVQNPTRRGFEFQPTPIAMGAARANHTATLLPTGQVVIAGGFNGTANITSQSATEIFSPTARAFSPLGGAASFGPRRDHAAILVNAGDKLTAGRSVLISGGSGPGVPGGPLSSAQLLIKALGETCDIGQECASGHCTDGVCCDEACNQQCYSCAATLKQDSAAANNGVCGPTRADTPLPIQCLNEIEVHNECDGNGNSRQDGATRDCKPGTCGPSGVCILGCNSDADCSLTGWCDLSTPPEPGGTGGMGGHGGGAPGVGGTGGTGGTGGGGGAGGMGGSAGAGGAGGEAGAGGAAGAGGSGATGGGGAGAAGGSGGGGGALPEYIGSCKPRFPDSTVCERGRQCVSGNCVDGYCCNIPCEGQCQACDVINNIGVCTAVGSPQQPEAPHPNLQMGAAQREPCPGLGDCAGRCIGNADALCVFPDANQIYKAPECGCTDDECSTPAILSRFYCDGDGSFVTQTERCGGDDLGFRCADASACKASCTTDADCVVDFICADGGRCIDLRTNGPSCDGEFTLRIAEAPDQDCSPYRCPAGGNACPASCQSIADCVGGKACNAAGECVDAPEAPELLSCSCRAAGATSTREPWSVAFAGLAFAVTMMRRRRRG</sequence>
<dbReference type="Proteomes" id="UP000067626">
    <property type="component" value="Chromosome"/>
</dbReference>
<dbReference type="SUPFAM" id="SSF50965">
    <property type="entry name" value="Galactose oxidase, central domain"/>
    <property type="match status" value="1"/>
</dbReference>
<dbReference type="AlphaFoldDB" id="A0A0K1EHK6"/>
<dbReference type="EMBL" id="CP012159">
    <property type="protein sequence ID" value="AKT40350.1"/>
    <property type="molecule type" value="Genomic_DNA"/>
</dbReference>
<dbReference type="STRING" id="52.CMC5_045030"/>
<protein>
    <submittedName>
        <fullName evidence="4">Uncharacterized protein</fullName>
    </submittedName>
</protein>
<dbReference type="InterPro" id="IPR015915">
    <property type="entry name" value="Kelch-typ_b-propeller"/>
</dbReference>
<evidence type="ECO:0000313" key="5">
    <source>
        <dbReference type="Proteomes" id="UP000067626"/>
    </source>
</evidence>
<proteinExistence type="inferred from homology"/>
<evidence type="ECO:0000256" key="2">
    <source>
        <dbReference type="ARBA" id="ARBA00022691"/>
    </source>
</evidence>
<keyword evidence="2" id="KW-0949">S-adenosyl-L-methionine</keyword>
<dbReference type="GO" id="GO:0008175">
    <property type="term" value="F:tRNA methyltransferase activity"/>
    <property type="evidence" value="ECO:0007669"/>
    <property type="project" value="TreeGrafter"/>
</dbReference>
<dbReference type="InterPro" id="IPR037293">
    <property type="entry name" value="Gal_Oxidase_central_sf"/>
</dbReference>
<dbReference type="KEGG" id="ccro:CMC5_045030"/>
<dbReference type="SUPFAM" id="SSF117281">
    <property type="entry name" value="Kelch motif"/>
    <property type="match status" value="1"/>
</dbReference>
<reference evidence="4 5" key="1">
    <citation type="submission" date="2015-07" db="EMBL/GenBank/DDBJ databases">
        <title>Genome analysis of myxobacterium Chondromyces crocatus Cm c5 reveals a high potential for natural compound synthesis and the genetic basis for the loss of fruiting body formation.</title>
        <authorList>
            <person name="Zaburannyi N."/>
            <person name="Bunk B."/>
            <person name="Maier J."/>
            <person name="Overmann J."/>
            <person name="Mueller R."/>
        </authorList>
    </citation>
    <scope>NUCLEOTIDE SEQUENCE [LARGE SCALE GENOMIC DNA]</scope>
    <source>
        <strain evidence="4 5">Cm c5</strain>
    </source>
</reference>
<accession>A0A0K1EHK6</accession>
<gene>
    <name evidence="4" type="ORF">CMC5_045030</name>
</gene>
<dbReference type="Gene3D" id="2.130.10.80">
    <property type="entry name" value="Galactose oxidase/kelch, beta-propeller"/>
    <property type="match status" value="1"/>
</dbReference>
<dbReference type="GO" id="GO:0031591">
    <property type="term" value="P:wybutosine biosynthetic process"/>
    <property type="evidence" value="ECO:0007669"/>
    <property type="project" value="TreeGrafter"/>
</dbReference>
<feature type="region of interest" description="Disordered" evidence="3">
    <location>
        <begin position="834"/>
        <end position="865"/>
    </location>
</feature>
<keyword evidence="5" id="KW-1185">Reference proteome</keyword>
<evidence type="ECO:0000313" key="4">
    <source>
        <dbReference type="EMBL" id="AKT40350.1"/>
    </source>
</evidence>
<dbReference type="InterPro" id="IPR011043">
    <property type="entry name" value="Gal_Oxase/kelch_b-propeller"/>
</dbReference>